<evidence type="ECO:0000256" key="4">
    <source>
        <dbReference type="ARBA" id="ARBA00016103"/>
    </source>
</evidence>
<protein>
    <recommendedName>
        <fullName evidence="4">Superoxide dismutase 1 copper chaperone</fullName>
    </recommendedName>
</protein>
<name>A5DB19_PICGU</name>
<dbReference type="EMBL" id="CH408155">
    <property type="protein sequence ID" value="EDK36376.2"/>
    <property type="molecule type" value="Genomic_DNA"/>
</dbReference>
<dbReference type="InterPro" id="IPR036163">
    <property type="entry name" value="HMA_dom_sf"/>
</dbReference>
<dbReference type="VEuPathDB" id="FungiDB:PGUG_00474"/>
<keyword evidence="5" id="KW-0963">Cytoplasm</keyword>
<dbReference type="Pfam" id="PF00403">
    <property type="entry name" value="HMA"/>
    <property type="match status" value="1"/>
</dbReference>
<dbReference type="FunCoup" id="A5DB19">
    <property type="interactions" value="284"/>
</dbReference>
<evidence type="ECO:0000259" key="11">
    <source>
        <dbReference type="PROSITE" id="PS50846"/>
    </source>
</evidence>
<evidence type="ECO:0000256" key="5">
    <source>
        <dbReference type="ARBA" id="ARBA00022490"/>
    </source>
</evidence>
<dbReference type="GO" id="GO:0006825">
    <property type="term" value="P:copper ion transport"/>
    <property type="evidence" value="ECO:0007669"/>
    <property type="project" value="EnsemblFungi"/>
</dbReference>
<dbReference type="eggNOG" id="KOG4656">
    <property type="taxonomic scope" value="Eukaryota"/>
</dbReference>
<dbReference type="PANTHER" id="PTHR22814">
    <property type="entry name" value="COPPER TRANSPORT PROTEIN ATOX1-RELATED"/>
    <property type="match status" value="1"/>
</dbReference>
<dbReference type="GO" id="GO:0101031">
    <property type="term" value="C:protein folding chaperone complex"/>
    <property type="evidence" value="ECO:0007669"/>
    <property type="project" value="EnsemblFungi"/>
</dbReference>
<keyword evidence="7" id="KW-0186">Copper</keyword>
<keyword evidence="6" id="KW-0479">Metal-binding</keyword>
<dbReference type="Gene3D" id="3.30.70.100">
    <property type="match status" value="1"/>
</dbReference>
<dbReference type="GO" id="GO:1902693">
    <property type="term" value="C:superoxide dismutase complex"/>
    <property type="evidence" value="ECO:0007669"/>
    <property type="project" value="EnsemblFungi"/>
</dbReference>
<comment type="cofactor">
    <cofactor evidence="1">
        <name>Cu(2+)</name>
        <dbReference type="ChEBI" id="CHEBI:29036"/>
    </cofactor>
</comment>
<dbReference type="GO" id="GO:0005829">
    <property type="term" value="C:cytosol"/>
    <property type="evidence" value="ECO:0007669"/>
    <property type="project" value="EnsemblFungi"/>
</dbReference>
<evidence type="ECO:0000256" key="9">
    <source>
        <dbReference type="ARBA" id="ARBA00023186"/>
    </source>
</evidence>
<evidence type="ECO:0000256" key="2">
    <source>
        <dbReference type="ARBA" id="ARBA00004496"/>
    </source>
</evidence>
<dbReference type="Proteomes" id="UP000001997">
    <property type="component" value="Unassembled WGS sequence"/>
</dbReference>
<accession>A5DB19</accession>
<dbReference type="OMA" id="KNVWEER"/>
<dbReference type="GO" id="GO:0019430">
    <property type="term" value="P:removal of superoxide radicals"/>
    <property type="evidence" value="ECO:0007669"/>
    <property type="project" value="EnsemblFungi"/>
</dbReference>
<dbReference type="CDD" id="cd00371">
    <property type="entry name" value="HMA"/>
    <property type="match status" value="1"/>
</dbReference>
<dbReference type="STRING" id="294746.A5DB19"/>
<keyword evidence="8" id="KW-1015">Disulfide bond</keyword>
<evidence type="ECO:0000256" key="7">
    <source>
        <dbReference type="ARBA" id="ARBA00023008"/>
    </source>
</evidence>
<proteinExistence type="inferred from homology"/>
<dbReference type="AlphaFoldDB" id="A5DB19"/>
<dbReference type="InParanoid" id="A5DB19"/>
<evidence type="ECO:0000256" key="1">
    <source>
        <dbReference type="ARBA" id="ARBA00001973"/>
    </source>
</evidence>
<dbReference type="Gene3D" id="2.60.40.200">
    <property type="entry name" value="Superoxide dismutase, copper/zinc binding domain"/>
    <property type="match status" value="1"/>
</dbReference>
<dbReference type="SUPFAM" id="SSF49329">
    <property type="entry name" value="Cu,Zn superoxide dismutase-like"/>
    <property type="match status" value="1"/>
</dbReference>
<dbReference type="PROSITE" id="PS50846">
    <property type="entry name" value="HMA_2"/>
    <property type="match status" value="1"/>
</dbReference>
<dbReference type="GO" id="GO:0005634">
    <property type="term" value="C:nucleus"/>
    <property type="evidence" value="ECO:0007669"/>
    <property type="project" value="EnsemblFungi"/>
</dbReference>
<evidence type="ECO:0000256" key="8">
    <source>
        <dbReference type="ARBA" id="ARBA00023157"/>
    </source>
</evidence>
<dbReference type="SUPFAM" id="SSF55008">
    <property type="entry name" value="HMA, heavy metal-associated domain"/>
    <property type="match status" value="1"/>
</dbReference>
<evidence type="ECO:0000256" key="6">
    <source>
        <dbReference type="ARBA" id="ARBA00022723"/>
    </source>
</evidence>
<evidence type="ECO:0000313" key="13">
    <source>
        <dbReference type="Proteomes" id="UP000001997"/>
    </source>
</evidence>
<comment type="subcellular location">
    <subcellularLocation>
        <location evidence="2">Cytoplasm</location>
    </subcellularLocation>
</comment>
<comment type="similarity">
    <text evidence="3">Belongs to the CCS1 family.</text>
</comment>
<dbReference type="RefSeq" id="XP_001487097.2">
    <property type="nucleotide sequence ID" value="XM_001487047.1"/>
</dbReference>
<dbReference type="InterPro" id="IPR036423">
    <property type="entry name" value="SOD-like_Cu/Zn_dom_sf"/>
</dbReference>
<feature type="domain" description="HMA" evidence="11">
    <location>
        <begin position="6"/>
        <end position="69"/>
    </location>
</feature>
<sequence length="250" mass="26259">MTVSNEFEMSFAVPLECQACVDSVSKALASISEITKFNVDLQNNLVTTTGSVAPSQIVRSIQATGKDAIIRGTGKPNSAAVCILESFDKKDIANPVKGLARIVSIGDNDAVVDLTVNGLPAGTYYPSIRASGNLSQGALSTGKLFYDLGSISVTEPSSVETVIMSEGAHQEPISDSFAGQSFLHAKLNVSELIGRSIILSRVKDSIASDSICGVIARSAGVWENDKQVCSCSGKTVWQERGDAKKRGVAV</sequence>
<dbReference type="KEGG" id="pgu:PGUG_00474"/>
<dbReference type="GO" id="GO:0016532">
    <property type="term" value="F:superoxide dismutase copper chaperone activity"/>
    <property type="evidence" value="ECO:0007669"/>
    <property type="project" value="EnsemblFungi"/>
</dbReference>
<organism evidence="12 13">
    <name type="scientific">Meyerozyma guilliermondii (strain ATCC 6260 / CBS 566 / DSM 6381 / JCM 1539 / NBRC 10279 / NRRL Y-324)</name>
    <name type="common">Yeast</name>
    <name type="synonym">Candida guilliermondii</name>
    <dbReference type="NCBI Taxonomy" id="294746"/>
    <lineage>
        <taxon>Eukaryota</taxon>
        <taxon>Fungi</taxon>
        <taxon>Dikarya</taxon>
        <taxon>Ascomycota</taxon>
        <taxon>Saccharomycotina</taxon>
        <taxon>Pichiomycetes</taxon>
        <taxon>Debaryomycetaceae</taxon>
        <taxon>Meyerozyma</taxon>
    </lineage>
</organism>
<evidence type="ECO:0000256" key="3">
    <source>
        <dbReference type="ARBA" id="ARBA00010636"/>
    </source>
</evidence>
<keyword evidence="9" id="KW-0143">Chaperone</keyword>
<dbReference type="GeneID" id="5129409"/>
<dbReference type="FunFam" id="3.30.70.100:FF:000038">
    <property type="entry name" value="Superoxide dismutase 1 copper chaperone"/>
    <property type="match status" value="1"/>
</dbReference>
<dbReference type="OrthoDB" id="666972at2759"/>
<dbReference type="HOGENOM" id="CLU_056632_0_0_1"/>
<dbReference type="GO" id="GO:0046872">
    <property type="term" value="F:metal ion binding"/>
    <property type="evidence" value="ECO:0007669"/>
    <property type="project" value="UniProtKB-KW"/>
</dbReference>
<reference evidence="12 13" key="1">
    <citation type="journal article" date="2009" name="Nature">
        <title>Evolution of pathogenicity and sexual reproduction in eight Candida genomes.</title>
        <authorList>
            <person name="Butler G."/>
            <person name="Rasmussen M.D."/>
            <person name="Lin M.F."/>
            <person name="Santos M.A."/>
            <person name="Sakthikumar S."/>
            <person name="Munro C.A."/>
            <person name="Rheinbay E."/>
            <person name="Grabherr M."/>
            <person name="Forche A."/>
            <person name="Reedy J.L."/>
            <person name="Agrafioti I."/>
            <person name="Arnaud M.B."/>
            <person name="Bates S."/>
            <person name="Brown A.J."/>
            <person name="Brunke S."/>
            <person name="Costanzo M.C."/>
            <person name="Fitzpatrick D.A."/>
            <person name="de Groot P.W."/>
            <person name="Harris D."/>
            <person name="Hoyer L.L."/>
            <person name="Hube B."/>
            <person name="Klis F.M."/>
            <person name="Kodira C."/>
            <person name="Lennard N."/>
            <person name="Logue M.E."/>
            <person name="Martin R."/>
            <person name="Neiman A.M."/>
            <person name="Nikolaou E."/>
            <person name="Quail M.A."/>
            <person name="Quinn J."/>
            <person name="Santos M.C."/>
            <person name="Schmitzberger F.F."/>
            <person name="Sherlock G."/>
            <person name="Shah P."/>
            <person name="Silverstein K.A."/>
            <person name="Skrzypek M.S."/>
            <person name="Soll D."/>
            <person name="Staggs R."/>
            <person name="Stansfield I."/>
            <person name="Stumpf M.P."/>
            <person name="Sudbery P.E."/>
            <person name="Srikantha T."/>
            <person name="Zeng Q."/>
            <person name="Berman J."/>
            <person name="Berriman M."/>
            <person name="Heitman J."/>
            <person name="Gow N.A."/>
            <person name="Lorenz M.C."/>
            <person name="Birren B.W."/>
            <person name="Kellis M."/>
            <person name="Cuomo C.A."/>
        </authorList>
    </citation>
    <scope>NUCLEOTIDE SEQUENCE [LARGE SCALE GENOMIC DNA]</scope>
    <source>
        <strain evidence="13">ATCC 6260 / CBS 566 / DSM 6381 / JCM 1539 / NBRC 10279 / NRRL Y-324</strain>
    </source>
</reference>
<comment type="function">
    <text evidence="10">Copper chaperone for superoxide dismutase 1 (SOD1). Binds copper ions and delivers them specifically to SOD1.</text>
</comment>
<gene>
    <name evidence="12" type="ORF">PGUG_00474</name>
</gene>
<dbReference type="GO" id="GO:0005743">
    <property type="term" value="C:mitochondrial inner membrane"/>
    <property type="evidence" value="ECO:0007669"/>
    <property type="project" value="EnsemblFungi"/>
</dbReference>
<evidence type="ECO:0000256" key="10">
    <source>
        <dbReference type="ARBA" id="ARBA00058842"/>
    </source>
</evidence>
<dbReference type="InterPro" id="IPR006121">
    <property type="entry name" value="HMA_dom"/>
</dbReference>
<evidence type="ECO:0000313" key="12">
    <source>
        <dbReference type="EMBL" id="EDK36376.2"/>
    </source>
</evidence>
<dbReference type="FunFam" id="2.60.40.200:FF:000014">
    <property type="entry name" value="Superoxide dismutase 1 copper chaperone"/>
    <property type="match status" value="1"/>
</dbReference>
<keyword evidence="13" id="KW-1185">Reference proteome</keyword>
<dbReference type="PANTHER" id="PTHR22814:SF287">
    <property type="entry name" value="COPPER TRANSPORT PROTEIN ATX1"/>
    <property type="match status" value="1"/>
</dbReference>